<evidence type="ECO:0000256" key="2">
    <source>
        <dbReference type="ARBA" id="ARBA00022737"/>
    </source>
</evidence>
<dbReference type="SUPFAM" id="SSF47473">
    <property type="entry name" value="EF-hand"/>
    <property type="match status" value="1"/>
</dbReference>
<evidence type="ECO:0000256" key="4">
    <source>
        <dbReference type="ARBA" id="ARBA00022990"/>
    </source>
</evidence>
<evidence type="ECO:0000256" key="6">
    <source>
        <dbReference type="ARBA" id="ARBA00037722"/>
    </source>
</evidence>
<accession>A0AAQ4R593</accession>
<dbReference type="AlphaFoldDB" id="A0AAQ4R593"/>
<proteinExistence type="inferred from homology"/>
<dbReference type="InterPro" id="IPR050230">
    <property type="entry name" value="CALM/Myosin/TropC-like"/>
</dbReference>
<keyword evidence="3" id="KW-0106">Calcium</keyword>
<protein>
    <recommendedName>
        <fullName evidence="8">Troponin C, skeletal muscle</fullName>
    </recommendedName>
    <alternativeName>
        <fullName evidence="9">Troponin C, slow skeletal and cardiac muscles</fullName>
    </alternativeName>
</protein>
<evidence type="ECO:0000256" key="5">
    <source>
        <dbReference type="ARBA" id="ARBA00023179"/>
    </source>
</evidence>
<dbReference type="InterPro" id="IPR011992">
    <property type="entry name" value="EF-hand-dom_pair"/>
</dbReference>
<comment type="similarity">
    <text evidence="7">Belongs to the troponin C family.</text>
</comment>
<organism evidence="11 12">
    <name type="scientific">Gasterosteus aculeatus aculeatus</name>
    <name type="common">three-spined stickleback</name>
    <dbReference type="NCBI Taxonomy" id="481459"/>
    <lineage>
        <taxon>Eukaryota</taxon>
        <taxon>Metazoa</taxon>
        <taxon>Chordata</taxon>
        <taxon>Craniata</taxon>
        <taxon>Vertebrata</taxon>
        <taxon>Euteleostomi</taxon>
        <taxon>Actinopterygii</taxon>
        <taxon>Neopterygii</taxon>
        <taxon>Teleostei</taxon>
        <taxon>Neoteleostei</taxon>
        <taxon>Acanthomorphata</taxon>
        <taxon>Eupercaria</taxon>
        <taxon>Perciformes</taxon>
        <taxon>Cottioidei</taxon>
        <taxon>Gasterosteales</taxon>
        <taxon>Gasterosteidae</taxon>
        <taxon>Gasterosteus</taxon>
    </lineage>
</organism>
<dbReference type="Gene3D" id="1.10.238.10">
    <property type="entry name" value="EF-hand"/>
    <property type="match status" value="1"/>
</dbReference>
<dbReference type="PANTHER" id="PTHR23048:SF57">
    <property type="entry name" value="TROPONIN C2, FAST SKELETAL TYPE"/>
    <property type="match status" value="1"/>
</dbReference>
<dbReference type="Ensembl" id="ENSGACT00000043805.1">
    <property type="protein sequence ID" value="ENSGACP00000057777.1"/>
    <property type="gene ID" value="ENSGACG00000004198.2"/>
</dbReference>
<reference evidence="11" key="3">
    <citation type="submission" date="2025-09" db="UniProtKB">
        <authorList>
            <consortium name="Ensembl"/>
        </authorList>
    </citation>
    <scope>IDENTIFICATION</scope>
</reference>
<evidence type="ECO:0000256" key="7">
    <source>
        <dbReference type="ARBA" id="ARBA00038202"/>
    </source>
</evidence>
<dbReference type="SMART" id="SM00054">
    <property type="entry name" value="EFh"/>
    <property type="match status" value="3"/>
</dbReference>
<dbReference type="FunFam" id="1.10.238.10:FF:000033">
    <property type="entry name" value="Troponin C, slow skeletal and cardiac muscles"/>
    <property type="match status" value="1"/>
</dbReference>
<dbReference type="CTD" id="7125"/>
<dbReference type="GeneID" id="120829016"/>
<evidence type="ECO:0000256" key="3">
    <source>
        <dbReference type="ARBA" id="ARBA00022837"/>
    </source>
</evidence>
<dbReference type="GO" id="GO:1990584">
    <property type="term" value="C:cardiac Troponin complex"/>
    <property type="evidence" value="ECO:0007669"/>
    <property type="project" value="UniProtKB-ARBA"/>
</dbReference>
<dbReference type="RefSeq" id="XP_040048679.1">
    <property type="nucleotide sequence ID" value="XM_040192745.1"/>
</dbReference>
<dbReference type="GO" id="GO:0016460">
    <property type="term" value="C:myosin II complex"/>
    <property type="evidence" value="ECO:0007669"/>
    <property type="project" value="TreeGrafter"/>
</dbReference>
<dbReference type="PANTHER" id="PTHR23048">
    <property type="entry name" value="MYOSIN LIGHT CHAIN 1, 3"/>
    <property type="match status" value="1"/>
</dbReference>
<dbReference type="PRINTS" id="PR00450">
    <property type="entry name" value="RECOVERIN"/>
</dbReference>
<reference evidence="11" key="2">
    <citation type="submission" date="2025-08" db="UniProtKB">
        <authorList>
            <consortium name="Ensembl"/>
        </authorList>
    </citation>
    <scope>IDENTIFICATION</scope>
</reference>
<keyword evidence="2" id="KW-0677">Repeat</keyword>
<feature type="domain" description="EF-hand" evidence="10">
    <location>
        <begin position="81"/>
        <end position="100"/>
    </location>
</feature>
<dbReference type="InterPro" id="IPR018247">
    <property type="entry name" value="EF_Hand_1_Ca_BS"/>
</dbReference>
<feature type="domain" description="EF-hand" evidence="10">
    <location>
        <begin position="105"/>
        <end position="140"/>
    </location>
</feature>
<dbReference type="Proteomes" id="UP000007635">
    <property type="component" value="Chromosome XII"/>
</dbReference>
<comment type="function">
    <text evidence="6">Troponin is the central regulatory protein of striated muscle contraction. Tn consists of three components: Tn-I which is the inhibitor of actomyosin ATPase, Tn-T which contains the binding site for tropomyosin and Tn-C. The binding of calcium to Tn-C abolishes the inhibitory action of Tn on actin filaments.</text>
</comment>
<dbReference type="GeneTree" id="ENSGT00940000153541"/>
<dbReference type="Pfam" id="PF13499">
    <property type="entry name" value="EF-hand_7"/>
    <property type="match status" value="1"/>
</dbReference>
<evidence type="ECO:0000313" key="12">
    <source>
        <dbReference type="Proteomes" id="UP000007635"/>
    </source>
</evidence>
<dbReference type="GO" id="GO:0005509">
    <property type="term" value="F:calcium ion binding"/>
    <property type="evidence" value="ECO:0007669"/>
    <property type="project" value="InterPro"/>
</dbReference>
<evidence type="ECO:0000256" key="8">
    <source>
        <dbReference type="ARBA" id="ARBA00044117"/>
    </source>
</evidence>
<feature type="domain" description="EF-hand" evidence="10">
    <location>
        <begin position="141"/>
        <end position="174"/>
    </location>
</feature>
<name>A0AAQ4R593_GASAC</name>
<evidence type="ECO:0000256" key="9">
    <source>
        <dbReference type="ARBA" id="ARBA00044185"/>
    </source>
</evidence>
<reference evidence="11 12" key="1">
    <citation type="journal article" date="2021" name="G3 (Bethesda)">
        <title>Improved contiguity of the threespine stickleback genome using long-read sequencing.</title>
        <authorList>
            <person name="Nath S."/>
            <person name="Shaw D.E."/>
            <person name="White M.A."/>
        </authorList>
    </citation>
    <scope>NUCLEOTIDE SEQUENCE [LARGE SCALE GENOMIC DNA]</scope>
    <source>
        <strain evidence="11 12">Lake Benthic</strain>
    </source>
</reference>
<evidence type="ECO:0000256" key="1">
    <source>
        <dbReference type="ARBA" id="ARBA00022723"/>
    </source>
</evidence>
<dbReference type="InterPro" id="IPR002048">
    <property type="entry name" value="EF_hand_dom"/>
</dbReference>
<keyword evidence="4" id="KW-0007">Acetylation</keyword>
<evidence type="ECO:0000313" key="11">
    <source>
        <dbReference type="Ensembl" id="ENSGACP00000057777.1"/>
    </source>
</evidence>
<keyword evidence="1" id="KW-0479">Metal-binding</keyword>
<evidence type="ECO:0000259" key="10">
    <source>
        <dbReference type="PROSITE" id="PS50222"/>
    </source>
</evidence>
<dbReference type="CDD" id="cd00051">
    <property type="entry name" value="EFh"/>
    <property type="match status" value="2"/>
</dbReference>
<sequence>MDDRTKEATFICIPHVYVIKIGHNISTLLSFYFSCVKLCAKRKQSISYPSVSWCHSLCAALPNGCTHLHESLAWLQCAPSGSGTIDFEEFLVMMVRLLKEDQAGKSEEELAECFRIFDKNGDGYIDREEFSVIIRSTGEPISEDEIDELMKDGDKNADGMLDFDEFLKMMENVQ</sequence>
<keyword evidence="5" id="KW-0514">Muscle protein</keyword>
<keyword evidence="12" id="KW-1185">Reference proteome</keyword>
<dbReference type="PROSITE" id="PS50222">
    <property type="entry name" value="EF_HAND_2"/>
    <property type="match status" value="3"/>
</dbReference>
<dbReference type="GO" id="GO:0008092">
    <property type="term" value="F:cytoskeletal protein binding"/>
    <property type="evidence" value="ECO:0007669"/>
    <property type="project" value="UniProtKB-ARBA"/>
</dbReference>
<dbReference type="PROSITE" id="PS00018">
    <property type="entry name" value="EF_HAND_1"/>
    <property type="match status" value="2"/>
</dbReference>